<comment type="cofactor">
    <cofactor evidence="3">
        <name>Mg(2+)</name>
        <dbReference type="ChEBI" id="CHEBI:18420"/>
    </cofactor>
    <text evidence="3">Binds 2 magnesium ions per subunit.</text>
</comment>
<protein>
    <recommendedName>
        <fullName evidence="6">ADP-ribosylglycohydrolase</fullName>
    </recommendedName>
</protein>
<dbReference type="Proteomes" id="UP000238655">
    <property type="component" value="Chromosome 1"/>
</dbReference>
<evidence type="ECO:0000256" key="2">
    <source>
        <dbReference type="ARBA" id="ARBA00022801"/>
    </source>
</evidence>
<dbReference type="Gene3D" id="1.10.4080.10">
    <property type="entry name" value="ADP-ribosylation/Crystallin J1"/>
    <property type="match status" value="1"/>
</dbReference>
<sequence length="331" mass="36262">MNNSEGYLGLRPFADARIGGLIGLLVGDALGVAFEFKTPNLLPPRDMIEMIPPTGYRRSHAGVPVGTWSDDGAQALCLLVSLLERGRFSLIDFSDRLVRWLDDGYMAVDGDVFDCGVQTANALNRLRDGVSPREAGGASERDNGNGSLMRVLPLALWHTGPDDALVHDAHLQSLPTHAHPRSLVACAFYCLVARGYLSATADPWTWADQRLEEVYNVWSDERERGGLLIELDVLRRFPKTDQPSGTGYVLDTIWSARKALEEDTFEDVARTAILFGHDTDTTAAVACGLAGIKFGVEGIPARWLAQLRGFEIMDPMLGRLTESRREDAGAH</sequence>
<feature type="binding site" evidence="3">
    <location>
        <position position="71"/>
    </location>
    <ligand>
        <name>Mg(2+)</name>
        <dbReference type="ChEBI" id="CHEBI:18420"/>
        <label>1</label>
    </ligand>
</feature>
<comment type="caution">
    <text evidence="4">The sequence shown here is derived from an EMBL/GenBank/DDBJ whole genome shotgun (WGS) entry which is preliminary data.</text>
</comment>
<dbReference type="GO" id="GO:0016787">
    <property type="term" value="F:hydrolase activity"/>
    <property type="evidence" value="ECO:0007669"/>
    <property type="project" value="UniProtKB-KW"/>
</dbReference>
<dbReference type="InterPro" id="IPR005502">
    <property type="entry name" value="Ribosyl_crysJ1"/>
</dbReference>
<dbReference type="PANTHER" id="PTHR16222">
    <property type="entry name" value="ADP-RIBOSYLGLYCOHYDROLASE"/>
    <property type="match status" value="1"/>
</dbReference>
<reference evidence="4 5" key="1">
    <citation type="submission" date="2018-01" db="EMBL/GenBank/DDBJ databases">
        <title>Successful Treatment of Persistent Burkholderia cepacia Bacteremia with Ceftazidime-Avibactam.</title>
        <authorList>
            <person name="Tamma P."/>
            <person name="Fan Y."/>
            <person name="Bergman Y."/>
            <person name="Sick-Samuels A."/>
            <person name="Hsu A."/>
            <person name="Timp W."/>
            <person name="Simner P."/>
        </authorList>
    </citation>
    <scope>NUCLEOTIDE SEQUENCE [LARGE SCALE GENOMIC DNA]</scope>
    <source>
        <strain evidence="4 5">170816</strain>
    </source>
</reference>
<name>A0A2S5E0N5_9BURK</name>
<organism evidence="4 5">
    <name type="scientific">Burkholderia contaminans</name>
    <dbReference type="NCBI Taxonomy" id="488447"/>
    <lineage>
        <taxon>Bacteria</taxon>
        <taxon>Pseudomonadati</taxon>
        <taxon>Pseudomonadota</taxon>
        <taxon>Betaproteobacteria</taxon>
        <taxon>Burkholderiales</taxon>
        <taxon>Burkholderiaceae</taxon>
        <taxon>Burkholderia</taxon>
        <taxon>Burkholderia cepacia complex</taxon>
    </lineage>
</organism>
<evidence type="ECO:0008006" key="6">
    <source>
        <dbReference type="Google" id="ProtNLM"/>
    </source>
</evidence>
<feature type="binding site" evidence="3">
    <location>
        <position position="69"/>
    </location>
    <ligand>
        <name>Mg(2+)</name>
        <dbReference type="ChEBI" id="CHEBI:18420"/>
        <label>1</label>
    </ligand>
</feature>
<proteinExistence type="inferred from homology"/>
<dbReference type="SUPFAM" id="SSF101478">
    <property type="entry name" value="ADP-ribosylglycohydrolase"/>
    <property type="match status" value="1"/>
</dbReference>
<feature type="binding site" evidence="3">
    <location>
        <position position="278"/>
    </location>
    <ligand>
        <name>Mg(2+)</name>
        <dbReference type="ChEBI" id="CHEBI:18420"/>
        <label>1</label>
    </ligand>
</feature>
<evidence type="ECO:0000256" key="3">
    <source>
        <dbReference type="PIRSR" id="PIRSR605502-1"/>
    </source>
</evidence>
<dbReference type="GO" id="GO:0046872">
    <property type="term" value="F:metal ion binding"/>
    <property type="evidence" value="ECO:0007669"/>
    <property type="project" value="UniProtKB-KW"/>
</dbReference>
<feature type="binding site" evidence="3">
    <location>
        <position position="281"/>
    </location>
    <ligand>
        <name>Mg(2+)</name>
        <dbReference type="ChEBI" id="CHEBI:18420"/>
        <label>1</label>
    </ligand>
</feature>
<gene>
    <name evidence="4" type="ORF">C3743_23160</name>
</gene>
<feature type="binding site" evidence="3">
    <location>
        <position position="280"/>
    </location>
    <ligand>
        <name>Mg(2+)</name>
        <dbReference type="ChEBI" id="CHEBI:18420"/>
        <label>1</label>
    </ligand>
</feature>
<dbReference type="InterPro" id="IPR036705">
    <property type="entry name" value="Ribosyl_crysJ1_sf"/>
</dbReference>
<dbReference type="AlphaFoldDB" id="A0A2S5E0N5"/>
<evidence type="ECO:0000313" key="5">
    <source>
        <dbReference type="Proteomes" id="UP000238655"/>
    </source>
</evidence>
<keyword evidence="3" id="KW-0460">Magnesium</keyword>
<comment type="similarity">
    <text evidence="1">Belongs to the ADP-ribosylglycohydrolase family.</text>
</comment>
<evidence type="ECO:0000313" key="4">
    <source>
        <dbReference type="EMBL" id="POZ84855.1"/>
    </source>
</evidence>
<keyword evidence="2" id="KW-0378">Hydrolase</keyword>
<dbReference type="PANTHER" id="PTHR16222:SF24">
    <property type="entry name" value="ADP-RIBOSYLHYDROLASE ARH3"/>
    <property type="match status" value="1"/>
</dbReference>
<keyword evidence="3" id="KW-0479">Metal-binding</keyword>
<feature type="binding site" evidence="3">
    <location>
        <position position="70"/>
    </location>
    <ligand>
        <name>Mg(2+)</name>
        <dbReference type="ChEBI" id="CHEBI:18420"/>
        <label>1</label>
    </ligand>
</feature>
<accession>A0A2S5E0N5</accession>
<dbReference type="EMBL" id="PQVP01000002">
    <property type="protein sequence ID" value="POZ84855.1"/>
    <property type="molecule type" value="Genomic_DNA"/>
</dbReference>
<dbReference type="InterPro" id="IPR050792">
    <property type="entry name" value="ADP-ribosylglycohydrolase"/>
</dbReference>
<evidence type="ECO:0000256" key="1">
    <source>
        <dbReference type="ARBA" id="ARBA00010702"/>
    </source>
</evidence>
<dbReference type="Pfam" id="PF03747">
    <property type="entry name" value="ADP_ribosyl_GH"/>
    <property type="match status" value="1"/>
</dbReference>